<accession>F4REG6</accession>
<dbReference type="GeneID" id="18922233"/>
<reference evidence="3" key="1">
    <citation type="journal article" date="2011" name="Proc. Natl. Acad. Sci. U.S.A.">
        <title>Obligate biotrophy features unraveled by the genomic analysis of rust fungi.</title>
        <authorList>
            <person name="Duplessis S."/>
            <person name="Cuomo C.A."/>
            <person name="Lin Y.-C."/>
            <person name="Aerts A."/>
            <person name="Tisserant E."/>
            <person name="Veneault-Fourrey C."/>
            <person name="Joly D.L."/>
            <person name="Hacquard S."/>
            <person name="Amselem J."/>
            <person name="Cantarel B.L."/>
            <person name="Chiu R."/>
            <person name="Coutinho P.M."/>
            <person name="Feau N."/>
            <person name="Field M."/>
            <person name="Frey P."/>
            <person name="Gelhaye E."/>
            <person name="Goldberg J."/>
            <person name="Grabherr M.G."/>
            <person name="Kodira C.D."/>
            <person name="Kohler A."/>
            <person name="Kuees U."/>
            <person name="Lindquist E.A."/>
            <person name="Lucas S.M."/>
            <person name="Mago R."/>
            <person name="Mauceli E."/>
            <person name="Morin E."/>
            <person name="Murat C."/>
            <person name="Pangilinan J.L."/>
            <person name="Park R."/>
            <person name="Pearson M."/>
            <person name="Quesneville H."/>
            <person name="Rouhier N."/>
            <person name="Sakthikumar S."/>
            <person name="Salamov A.A."/>
            <person name="Schmutz J."/>
            <person name="Selles B."/>
            <person name="Shapiro H."/>
            <person name="Tanguay P."/>
            <person name="Tuskan G.A."/>
            <person name="Henrissat B."/>
            <person name="Van de Peer Y."/>
            <person name="Rouze P."/>
            <person name="Ellis J.G."/>
            <person name="Dodds P.N."/>
            <person name="Schein J.E."/>
            <person name="Zhong S."/>
            <person name="Hamelin R.C."/>
            <person name="Grigoriev I.V."/>
            <person name="Szabo L.J."/>
            <person name="Martin F."/>
        </authorList>
    </citation>
    <scope>NUCLEOTIDE SEQUENCE [LARGE SCALE GENOMIC DNA]</scope>
    <source>
        <strain evidence="3">98AG31 / pathotype 3-4-7</strain>
    </source>
</reference>
<evidence type="ECO:0000256" key="1">
    <source>
        <dbReference type="SAM" id="MobiDB-lite"/>
    </source>
</evidence>
<evidence type="ECO:0000313" key="3">
    <source>
        <dbReference type="Proteomes" id="UP000001072"/>
    </source>
</evidence>
<gene>
    <name evidence="2" type="ORF">MELLADRAFT_104369</name>
</gene>
<dbReference type="KEGG" id="mlr:MELLADRAFT_104369"/>
<dbReference type="AlphaFoldDB" id="F4REG6"/>
<dbReference type="RefSeq" id="XP_007407448.1">
    <property type="nucleotide sequence ID" value="XM_007407386.1"/>
</dbReference>
<proteinExistence type="predicted"/>
<dbReference type="EMBL" id="GL883098">
    <property type="protein sequence ID" value="EGG09088.1"/>
    <property type="molecule type" value="Genomic_DNA"/>
</dbReference>
<dbReference type="InParanoid" id="F4REG6"/>
<dbReference type="HOGENOM" id="CLU_930919_0_0_1"/>
<dbReference type="Proteomes" id="UP000001072">
    <property type="component" value="Unassembled WGS sequence"/>
</dbReference>
<keyword evidence="3" id="KW-1185">Reference proteome</keyword>
<protein>
    <submittedName>
        <fullName evidence="2">Uncharacterized protein</fullName>
    </submittedName>
</protein>
<evidence type="ECO:0000313" key="2">
    <source>
        <dbReference type="EMBL" id="EGG09088.1"/>
    </source>
</evidence>
<organism evidence="3">
    <name type="scientific">Melampsora larici-populina (strain 98AG31 / pathotype 3-4-7)</name>
    <name type="common">Poplar leaf rust fungus</name>
    <dbReference type="NCBI Taxonomy" id="747676"/>
    <lineage>
        <taxon>Eukaryota</taxon>
        <taxon>Fungi</taxon>
        <taxon>Dikarya</taxon>
        <taxon>Basidiomycota</taxon>
        <taxon>Pucciniomycotina</taxon>
        <taxon>Pucciniomycetes</taxon>
        <taxon>Pucciniales</taxon>
        <taxon>Melampsoraceae</taxon>
        <taxon>Melampsora</taxon>
    </lineage>
</organism>
<sequence length="291" mass="32032">MPRRNTTSLSQTIFAHYVGQAGSEIFDEYANDKGFTFARGAISTSGISNEDPFVTPIVLACLGRHSPPLNAGNIYALTCRLIGSNTSREDHFHFDPNDAIDLGPLPSTSLAFDTRPTIVITLSSVNEDPITHSLVVCTTRHYIRPSIAASTSVDDLHVGSEATFHSMLMDYNEQRQMWESEVRHFTLSVPIDSRLHGHSPPSLNHELLQTAQAINNVNTSCSAQSQRPNTGCYHDFYPPRGETENAQIGHPLSDDVLSYDGVVLYTSDTPPPSDNTIAKDLSRSHKRKTSH</sequence>
<name>F4REG6_MELLP</name>
<dbReference type="VEuPathDB" id="FungiDB:MELLADRAFT_104369"/>
<feature type="region of interest" description="Disordered" evidence="1">
    <location>
        <begin position="263"/>
        <end position="291"/>
    </location>
</feature>